<accession>A0A0C9WFD6</accession>
<sequence length="52" mass="5572">MPALSPLNYPDPLAVTSPEQMNSTNTSPTLHNSSPGSHLSPLQTNLFLAILR</sequence>
<feature type="compositionally biased region" description="Polar residues" evidence="1">
    <location>
        <begin position="17"/>
        <end position="41"/>
    </location>
</feature>
<keyword evidence="3" id="KW-1185">Reference proteome</keyword>
<evidence type="ECO:0000313" key="2">
    <source>
        <dbReference type="EMBL" id="KIJ64122.1"/>
    </source>
</evidence>
<proteinExistence type="predicted"/>
<name>A0A0C9WFD6_9AGAM</name>
<dbReference type="Proteomes" id="UP000053820">
    <property type="component" value="Unassembled WGS sequence"/>
</dbReference>
<dbReference type="HOGENOM" id="CLU_3087513_0_0_1"/>
<feature type="region of interest" description="Disordered" evidence="1">
    <location>
        <begin position="1"/>
        <end position="41"/>
    </location>
</feature>
<evidence type="ECO:0000256" key="1">
    <source>
        <dbReference type="SAM" id="MobiDB-lite"/>
    </source>
</evidence>
<protein>
    <submittedName>
        <fullName evidence="2">Uncharacterized protein</fullName>
    </submittedName>
</protein>
<dbReference type="EMBL" id="KN839848">
    <property type="protein sequence ID" value="KIJ64122.1"/>
    <property type="molecule type" value="Genomic_DNA"/>
</dbReference>
<organism evidence="2 3">
    <name type="scientific">Hydnomerulius pinastri MD-312</name>
    <dbReference type="NCBI Taxonomy" id="994086"/>
    <lineage>
        <taxon>Eukaryota</taxon>
        <taxon>Fungi</taxon>
        <taxon>Dikarya</taxon>
        <taxon>Basidiomycota</taxon>
        <taxon>Agaricomycotina</taxon>
        <taxon>Agaricomycetes</taxon>
        <taxon>Agaricomycetidae</taxon>
        <taxon>Boletales</taxon>
        <taxon>Boletales incertae sedis</taxon>
        <taxon>Leucogyrophana</taxon>
    </lineage>
</organism>
<reference evidence="2 3" key="1">
    <citation type="submission" date="2014-04" db="EMBL/GenBank/DDBJ databases">
        <title>Evolutionary Origins and Diversification of the Mycorrhizal Mutualists.</title>
        <authorList>
            <consortium name="DOE Joint Genome Institute"/>
            <consortium name="Mycorrhizal Genomics Consortium"/>
            <person name="Kohler A."/>
            <person name="Kuo A."/>
            <person name="Nagy L.G."/>
            <person name="Floudas D."/>
            <person name="Copeland A."/>
            <person name="Barry K.W."/>
            <person name="Cichocki N."/>
            <person name="Veneault-Fourrey C."/>
            <person name="LaButti K."/>
            <person name="Lindquist E.A."/>
            <person name="Lipzen A."/>
            <person name="Lundell T."/>
            <person name="Morin E."/>
            <person name="Murat C."/>
            <person name="Riley R."/>
            <person name="Ohm R."/>
            <person name="Sun H."/>
            <person name="Tunlid A."/>
            <person name="Henrissat B."/>
            <person name="Grigoriev I.V."/>
            <person name="Hibbett D.S."/>
            <person name="Martin F."/>
        </authorList>
    </citation>
    <scope>NUCLEOTIDE SEQUENCE [LARGE SCALE GENOMIC DNA]</scope>
    <source>
        <strain evidence="2 3">MD-312</strain>
    </source>
</reference>
<evidence type="ECO:0000313" key="3">
    <source>
        <dbReference type="Proteomes" id="UP000053820"/>
    </source>
</evidence>
<dbReference type="AlphaFoldDB" id="A0A0C9WFD6"/>
<gene>
    <name evidence="2" type="ORF">HYDPIDRAFT_112663</name>
</gene>